<feature type="compositionally biased region" description="Polar residues" evidence="1">
    <location>
        <begin position="121"/>
        <end position="132"/>
    </location>
</feature>
<feature type="region of interest" description="Disordered" evidence="1">
    <location>
        <begin position="265"/>
        <end position="328"/>
    </location>
</feature>
<proteinExistence type="predicted"/>
<keyword evidence="3" id="KW-1185">Reference proteome</keyword>
<feature type="compositionally biased region" description="Acidic residues" evidence="1">
    <location>
        <begin position="457"/>
        <end position="472"/>
    </location>
</feature>
<gene>
    <name evidence="2" type="ORF">EDD36DRAFT_447900</name>
</gene>
<feature type="compositionally biased region" description="Basic and acidic residues" evidence="1">
    <location>
        <begin position="570"/>
        <end position="585"/>
    </location>
</feature>
<feature type="compositionally biased region" description="Polar residues" evidence="1">
    <location>
        <begin position="1045"/>
        <end position="1061"/>
    </location>
</feature>
<evidence type="ECO:0000256" key="1">
    <source>
        <dbReference type="SAM" id="MobiDB-lite"/>
    </source>
</evidence>
<reference evidence="2" key="1">
    <citation type="journal article" date="2022" name="bioRxiv">
        <title>Deciphering the potential niche of two novel black yeast fungi from a biological soil crust based on their genomes, phenotypes, and melanin regulation.</title>
        <authorList>
            <consortium name="DOE Joint Genome Institute"/>
            <person name="Carr E.C."/>
            <person name="Barton Q."/>
            <person name="Grambo S."/>
            <person name="Sullivan M."/>
            <person name="Renfro C.M."/>
            <person name="Kuo A."/>
            <person name="Pangilinan J."/>
            <person name="Lipzen A."/>
            <person name="Keymanesh K."/>
            <person name="Savage E."/>
            <person name="Barry K."/>
            <person name="Grigoriev I.V."/>
            <person name="Riekhof W.R."/>
            <person name="Harris S.S."/>
        </authorList>
    </citation>
    <scope>NUCLEOTIDE SEQUENCE</scope>
    <source>
        <strain evidence="2">JF 03-4F</strain>
    </source>
</reference>
<feature type="region of interest" description="Disordered" evidence="1">
    <location>
        <begin position="942"/>
        <end position="1078"/>
    </location>
</feature>
<feature type="compositionally biased region" description="Basic and acidic residues" evidence="1">
    <location>
        <begin position="85"/>
        <end position="107"/>
    </location>
</feature>
<name>A0AAN6I977_9EURO</name>
<feature type="region of interest" description="Disordered" evidence="1">
    <location>
        <begin position="570"/>
        <end position="591"/>
    </location>
</feature>
<accession>A0AAN6I977</accession>
<feature type="region of interest" description="Disordered" evidence="1">
    <location>
        <begin position="362"/>
        <end position="498"/>
    </location>
</feature>
<feature type="compositionally biased region" description="Low complexity" evidence="1">
    <location>
        <begin position="290"/>
        <end position="301"/>
    </location>
</feature>
<comment type="caution">
    <text evidence="2">The sequence shown here is derived from an EMBL/GenBank/DDBJ whole genome shotgun (WGS) entry which is preliminary data.</text>
</comment>
<feature type="region of interest" description="Disordered" evidence="1">
    <location>
        <begin position="766"/>
        <end position="785"/>
    </location>
</feature>
<feature type="region of interest" description="Disordered" evidence="1">
    <location>
        <begin position="1"/>
        <end position="155"/>
    </location>
</feature>
<feature type="compositionally biased region" description="Acidic residues" evidence="1">
    <location>
        <begin position="482"/>
        <end position="495"/>
    </location>
</feature>
<feature type="compositionally biased region" description="Polar residues" evidence="1">
    <location>
        <begin position="691"/>
        <end position="718"/>
    </location>
</feature>
<feature type="region of interest" description="Disordered" evidence="1">
    <location>
        <begin position="666"/>
        <end position="731"/>
    </location>
</feature>
<evidence type="ECO:0000313" key="2">
    <source>
        <dbReference type="EMBL" id="KAI1608841.1"/>
    </source>
</evidence>
<evidence type="ECO:0008006" key="4">
    <source>
        <dbReference type="Google" id="ProtNLM"/>
    </source>
</evidence>
<feature type="compositionally biased region" description="Polar residues" evidence="1">
    <location>
        <begin position="942"/>
        <end position="952"/>
    </location>
</feature>
<feature type="compositionally biased region" description="Polar residues" evidence="1">
    <location>
        <begin position="413"/>
        <end position="432"/>
    </location>
</feature>
<evidence type="ECO:0000313" key="3">
    <source>
        <dbReference type="Proteomes" id="UP001203852"/>
    </source>
</evidence>
<feature type="compositionally biased region" description="Polar residues" evidence="1">
    <location>
        <begin position="533"/>
        <end position="552"/>
    </location>
</feature>
<feature type="compositionally biased region" description="Basic and acidic residues" evidence="1">
    <location>
        <begin position="308"/>
        <end position="319"/>
    </location>
</feature>
<organism evidence="2 3">
    <name type="scientific">Exophiala viscosa</name>
    <dbReference type="NCBI Taxonomy" id="2486360"/>
    <lineage>
        <taxon>Eukaryota</taxon>
        <taxon>Fungi</taxon>
        <taxon>Dikarya</taxon>
        <taxon>Ascomycota</taxon>
        <taxon>Pezizomycotina</taxon>
        <taxon>Eurotiomycetes</taxon>
        <taxon>Chaetothyriomycetidae</taxon>
        <taxon>Chaetothyriales</taxon>
        <taxon>Herpotrichiellaceae</taxon>
        <taxon>Exophiala</taxon>
    </lineage>
</organism>
<feature type="compositionally biased region" description="Basic and acidic residues" evidence="1">
    <location>
        <begin position="434"/>
        <end position="444"/>
    </location>
</feature>
<protein>
    <recommendedName>
        <fullName evidence="4">AGC-kinase C-terminal domain-containing protein</fullName>
    </recommendedName>
</protein>
<dbReference type="EMBL" id="MU404362">
    <property type="protein sequence ID" value="KAI1608841.1"/>
    <property type="molecule type" value="Genomic_DNA"/>
</dbReference>
<feature type="compositionally biased region" description="Acidic residues" evidence="1">
    <location>
        <begin position="674"/>
        <end position="688"/>
    </location>
</feature>
<feature type="compositionally biased region" description="Basic and acidic residues" evidence="1">
    <location>
        <begin position="1065"/>
        <end position="1078"/>
    </location>
</feature>
<feature type="compositionally biased region" description="Polar residues" evidence="1">
    <location>
        <begin position="143"/>
        <end position="153"/>
    </location>
</feature>
<sequence length="1090" mass="117805">MANYAPLHRRRRISDHNSPSSPSLSRRLVDRSGRYSDALSPAEAASGTDESESPSGKLPLSSPAYDRLQALSTAPLPVRSSGADPRNHQRSSEETGRPRFRPSDEAVRPATSDAADPNSPSPNVASKPSHQSIELPLRPSPVPHNSSPNTLREGTSLERSIRYGDNPSSPHFRTHSFSSPLADRYAHDEPISVKGHVGKKSRLNLLNPMSLLARRRSSQNQKLEDINLSINTLSVPALPADFDPSIRGKVVHDFSAPRTRRLYSQNDVGTLDSPGLRAGYGSDVNRSNDPPGTQTAAAGPPNISHSPMFKEHFQEEDRPSLQPDRTGYLHNFNASSVAYAPQDPDNVPAFAKRLPAVIPQPESHINASSQDKDDNLFESQRGDKSPLPPTPPPRSTPSPKLDLPPPAALPKHMTSTSSRFSFQLAETGSSAQERLLEEKHKQYEATRNPAAEGGAGQDDEYADYDFDADDGFEEKIPGVNADYDEDDGFGEDDDIPPSNALVARYAAPEAELGPPPVTHITELQGQSLQGFHFTPQSLTFSPTSTNNASQPTPRDHEGLAIGIANSRESFQHGHPDIEGKEEPIDASKAPMLGGLGISAAEVRGRRSSVTSRPYGQIFDDEDLYFDDGEFDVLNVDIPSGEFDEQIFDDETGKIRDIPAENARKFEVAKQSAGPDDEVEVLDQLDDEEAKSQPSESNSTQGPSRQAHPSSQEPGQLSQADPAHGSQVTGLTETNLAAYHDALAFAANQAAANGKFDRKVSFDQISDGTSRSALESSQPGVISDDGHFSYSFNPAVADDDGFPFDDDLEDDPMIAEANAEVLENDDEGFYGREFGFYARSHNKASTELVNGGYFAERGSNGVKRSHSGKANFQEPSLTPITERSEWSTRNSVVSLQLPGGMPASAHSLPSPGIAQLLELDSPSYDEDMSFSALLKLRGRTFGGSSTSINSSNAGHPVSSPLAHFSNHSFTQGDGGAGRMASSIQGRASPAGIPESEEEDDEAERLTLTQNTPRKKVIEPVTVMSQEEMPFSPAAAPGGERRKGQHSRTSSGAESVSYAQDTNGRWVLERRRTDEGSGTEVIDREYLAGVRI</sequence>
<dbReference type="AlphaFoldDB" id="A0AAN6I977"/>
<dbReference type="Proteomes" id="UP001203852">
    <property type="component" value="Unassembled WGS sequence"/>
</dbReference>
<feature type="compositionally biased region" description="Polar residues" evidence="1">
    <location>
        <begin position="766"/>
        <end position="779"/>
    </location>
</feature>
<feature type="compositionally biased region" description="Pro residues" evidence="1">
    <location>
        <begin position="386"/>
        <end position="408"/>
    </location>
</feature>
<feature type="compositionally biased region" description="Basic and acidic residues" evidence="1">
    <location>
        <begin position="370"/>
        <end position="384"/>
    </location>
</feature>
<feature type="region of interest" description="Disordered" evidence="1">
    <location>
        <begin position="533"/>
        <end position="557"/>
    </location>
</feature>